<feature type="domain" description="DUF2726" evidence="1">
    <location>
        <begin position="6"/>
        <end position="84"/>
    </location>
</feature>
<accession>D1P819</accession>
<sequence length="121" mass="14024">MSYLKQQFLTEEESKLLVILQENVKGNYHVFCKVRLSEFLYSSQKMGSSEFFNEFEIVNTITLPFAIYDTLENHLVAVVSFKKTIEKANLLENQDIKVIHLTMLKDALTNSELSNVYSDSF</sequence>
<dbReference type="eggNOG" id="ENOG5033P83">
    <property type="taxonomic scope" value="Bacteria"/>
</dbReference>
<dbReference type="InterPro" id="IPR024402">
    <property type="entry name" value="DUF2726"/>
</dbReference>
<organism evidence="2 3">
    <name type="scientific">Providencia rustigianii DSM 4541</name>
    <dbReference type="NCBI Taxonomy" id="500637"/>
    <lineage>
        <taxon>Bacteria</taxon>
        <taxon>Pseudomonadati</taxon>
        <taxon>Pseudomonadota</taxon>
        <taxon>Gammaproteobacteria</taxon>
        <taxon>Enterobacterales</taxon>
        <taxon>Morganellaceae</taxon>
        <taxon>Providencia</taxon>
    </lineage>
</organism>
<protein>
    <recommendedName>
        <fullName evidence="1">DUF2726 domain-containing protein</fullName>
    </recommendedName>
</protein>
<name>D1P819_9GAMM</name>
<dbReference type="Pfam" id="PF10881">
    <property type="entry name" value="DUF2726"/>
    <property type="match status" value="1"/>
</dbReference>
<dbReference type="Proteomes" id="UP000005512">
    <property type="component" value="Unassembled WGS sequence"/>
</dbReference>
<comment type="caution">
    <text evidence="2">The sequence shown here is derived from an EMBL/GenBank/DDBJ whole genome shotgun (WGS) entry which is preliminary data.</text>
</comment>
<dbReference type="AlphaFoldDB" id="D1P819"/>
<dbReference type="STRING" id="500637.PROVRUST_08400"/>
<evidence type="ECO:0000313" key="3">
    <source>
        <dbReference type="Proteomes" id="UP000005512"/>
    </source>
</evidence>
<dbReference type="NCBIfam" id="NF041452">
    <property type="entry name" value="DDP3"/>
    <property type="match status" value="1"/>
</dbReference>
<reference evidence="2" key="1">
    <citation type="submission" date="2009-12" db="EMBL/GenBank/DDBJ databases">
        <authorList>
            <person name="Weinstock G."/>
            <person name="Sodergren E."/>
            <person name="Clifton S."/>
            <person name="Fulton L."/>
            <person name="Fulton B."/>
            <person name="Courtney L."/>
            <person name="Fronick C."/>
            <person name="Harrison M."/>
            <person name="Strong C."/>
            <person name="Farmer C."/>
            <person name="Delahaunty K."/>
            <person name="Markovic C."/>
            <person name="Hall O."/>
            <person name="Minx P."/>
            <person name="Tomlinson C."/>
            <person name="Mitreva M."/>
            <person name="Nelson J."/>
            <person name="Hou S."/>
            <person name="Wollam A."/>
            <person name="Pepin K.H."/>
            <person name="Johnson M."/>
            <person name="Bhonagiri V."/>
            <person name="Nash W.E."/>
            <person name="Warren W."/>
            <person name="Chinwalla A."/>
            <person name="Mardis E.R."/>
            <person name="Wilson R.K."/>
        </authorList>
    </citation>
    <scope>NUCLEOTIDE SEQUENCE [LARGE SCALE GENOMIC DNA]</scope>
    <source>
        <strain evidence="2">DSM 4541</strain>
    </source>
</reference>
<proteinExistence type="predicted"/>
<dbReference type="RefSeq" id="WP_006816369.1">
    <property type="nucleotide sequence ID" value="NZ_GG703824.1"/>
</dbReference>
<dbReference type="EMBL" id="ABXV02000074">
    <property type="protein sequence ID" value="EFB70462.1"/>
    <property type="molecule type" value="Genomic_DNA"/>
</dbReference>
<dbReference type="HOGENOM" id="CLU_166753_0_0_6"/>
<evidence type="ECO:0000259" key="1">
    <source>
        <dbReference type="Pfam" id="PF10881"/>
    </source>
</evidence>
<keyword evidence="3" id="KW-1185">Reference proteome</keyword>
<gene>
    <name evidence="2" type="ORF">PROVRUST_08400</name>
</gene>
<dbReference type="InterPro" id="IPR048237">
    <property type="entry name" value="DDP3-like"/>
</dbReference>
<evidence type="ECO:0000313" key="2">
    <source>
        <dbReference type="EMBL" id="EFB70462.1"/>
    </source>
</evidence>